<evidence type="ECO:0000313" key="4">
    <source>
        <dbReference type="EMBL" id="GBO07897.1"/>
    </source>
</evidence>
<dbReference type="EMBL" id="BGPR01033779">
    <property type="protein sequence ID" value="GBO07850.1"/>
    <property type="molecule type" value="Genomic_DNA"/>
</dbReference>
<feature type="region of interest" description="Disordered" evidence="1">
    <location>
        <begin position="64"/>
        <end position="88"/>
    </location>
</feature>
<organism evidence="2 6">
    <name type="scientific">Araneus ventricosus</name>
    <name type="common">Orbweaver spider</name>
    <name type="synonym">Epeira ventricosa</name>
    <dbReference type="NCBI Taxonomy" id="182803"/>
    <lineage>
        <taxon>Eukaryota</taxon>
        <taxon>Metazoa</taxon>
        <taxon>Ecdysozoa</taxon>
        <taxon>Arthropoda</taxon>
        <taxon>Chelicerata</taxon>
        <taxon>Arachnida</taxon>
        <taxon>Araneae</taxon>
        <taxon>Araneomorphae</taxon>
        <taxon>Entelegynae</taxon>
        <taxon>Araneoidea</taxon>
        <taxon>Araneidae</taxon>
        <taxon>Araneus</taxon>
    </lineage>
</organism>
<name>A0A4Y2U8G1_ARAVE</name>
<sequence length="88" mass="9532">MESEMATFPQPSLLFGKGDTCASTSSPNFCVAPVGGHLTLTNLMCTSPAYMVVLWWNRVPNLEPSDPEAKTLPPGHCSPPNCESKFNF</sequence>
<dbReference type="EMBL" id="BGPR01033845">
    <property type="protein sequence ID" value="GBO07936.1"/>
    <property type="molecule type" value="Genomic_DNA"/>
</dbReference>
<dbReference type="EMBL" id="BGPR01033777">
    <property type="protein sequence ID" value="GBO07847.1"/>
    <property type="molecule type" value="Genomic_DNA"/>
</dbReference>
<dbReference type="EMBL" id="BGPR01033813">
    <property type="protein sequence ID" value="GBO07897.1"/>
    <property type="molecule type" value="Genomic_DNA"/>
</dbReference>
<accession>A0A4Y2U8G1</accession>
<evidence type="ECO:0000313" key="3">
    <source>
        <dbReference type="EMBL" id="GBO07850.1"/>
    </source>
</evidence>
<dbReference type="Proteomes" id="UP000499080">
    <property type="component" value="Unassembled WGS sequence"/>
</dbReference>
<evidence type="ECO:0000313" key="5">
    <source>
        <dbReference type="EMBL" id="GBO07936.1"/>
    </source>
</evidence>
<evidence type="ECO:0000313" key="2">
    <source>
        <dbReference type="EMBL" id="GBO07847.1"/>
    </source>
</evidence>
<evidence type="ECO:0000256" key="1">
    <source>
        <dbReference type="SAM" id="MobiDB-lite"/>
    </source>
</evidence>
<comment type="caution">
    <text evidence="2">The sequence shown here is derived from an EMBL/GenBank/DDBJ whole genome shotgun (WGS) entry which is preliminary data.</text>
</comment>
<evidence type="ECO:0000313" key="6">
    <source>
        <dbReference type="Proteomes" id="UP000499080"/>
    </source>
</evidence>
<gene>
    <name evidence="3" type="ORF">AVEN_112944_1</name>
    <name evidence="4" type="ORF">AVEN_191354_1</name>
    <name evidence="5" type="ORF">AVEN_74864_1</name>
    <name evidence="2" type="ORF">AVEN_85469_1</name>
</gene>
<reference evidence="2 6" key="1">
    <citation type="journal article" date="2019" name="Sci. Rep.">
        <title>Orb-weaving spider Araneus ventricosus genome elucidates the spidroin gene catalogue.</title>
        <authorList>
            <person name="Kono N."/>
            <person name="Nakamura H."/>
            <person name="Ohtoshi R."/>
            <person name="Moran D.A.P."/>
            <person name="Shinohara A."/>
            <person name="Yoshida Y."/>
            <person name="Fujiwara M."/>
            <person name="Mori M."/>
            <person name="Tomita M."/>
            <person name="Arakawa K."/>
        </authorList>
    </citation>
    <scope>NUCLEOTIDE SEQUENCE [LARGE SCALE GENOMIC DNA]</scope>
</reference>
<protein>
    <submittedName>
        <fullName evidence="2">Uncharacterized protein</fullName>
    </submittedName>
</protein>
<dbReference type="AlphaFoldDB" id="A0A4Y2U8G1"/>
<keyword evidence="6" id="KW-1185">Reference proteome</keyword>
<proteinExistence type="predicted"/>